<keyword evidence="1 2" id="KW-0732">Signal</keyword>
<comment type="caution">
    <text evidence="3">The sequence shown here is derived from an EMBL/GenBank/DDBJ whole genome shotgun (WGS) entry which is preliminary data.</text>
</comment>
<dbReference type="Pfam" id="PF09203">
    <property type="entry name" value="MspA"/>
    <property type="match status" value="1"/>
</dbReference>
<dbReference type="Proteomes" id="UP000535543">
    <property type="component" value="Unassembled WGS sequence"/>
</dbReference>
<evidence type="ECO:0000256" key="2">
    <source>
        <dbReference type="SAM" id="SignalP"/>
    </source>
</evidence>
<dbReference type="Gene3D" id="2.60.40.1650">
    <property type="entry name" value="Porin MspA (Ig-like beta-sandwich domain)"/>
    <property type="match status" value="1"/>
</dbReference>
<protein>
    <submittedName>
        <fullName evidence="3">MspA family porin</fullName>
    </submittedName>
</protein>
<reference evidence="3 4" key="1">
    <citation type="submission" date="2019-05" db="EMBL/GenBank/DDBJ databases">
        <authorList>
            <person name="Lee S.D."/>
        </authorList>
    </citation>
    <scope>NUCLEOTIDE SEQUENCE [LARGE SCALE GENOMIC DNA]</scope>
    <source>
        <strain evidence="3 4">YC2-7</strain>
    </source>
</reference>
<dbReference type="EMBL" id="VCQU01000004">
    <property type="protein sequence ID" value="NMN95819.1"/>
    <property type="molecule type" value="Genomic_DNA"/>
</dbReference>
<name>A0A848KBX3_9NOCA</name>
<sequence length="202" mass="20132">MGHSRQLIPRMLAIACASCAIAFLVSGTANADTVVPLPDQDKALTTATGITVELSHTGESVTISPAIAANGLSRTAWVSGTAYADTGNADKGSLETGYLVGCQVDLSAGVSLGVDVGVSTNSLSPGVSSSFALKPGQVVAVKLGSKDLDPAAKAVGYSYRNLGIQVDGCGGFAQARSYTNLSVTGGGGSTTVALYGQPFSIG</sequence>
<proteinExistence type="predicted"/>
<keyword evidence="4" id="KW-1185">Reference proteome</keyword>
<dbReference type="RefSeq" id="WP_169587151.1">
    <property type="nucleotide sequence ID" value="NZ_VCQU01000004.1"/>
</dbReference>
<evidence type="ECO:0000313" key="4">
    <source>
        <dbReference type="Proteomes" id="UP000535543"/>
    </source>
</evidence>
<gene>
    <name evidence="3" type="ORF">FGL95_12315</name>
</gene>
<dbReference type="InterPro" id="IPR015286">
    <property type="entry name" value="Porin_fam_mycobact-type"/>
</dbReference>
<reference evidence="3 4" key="2">
    <citation type="submission" date="2020-06" db="EMBL/GenBank/DDBJ databases">
        <title>Antribacter stalactiti gen. nov., sp. nov., a new member of the family Nacardiaceae isolated from a cave.</title>
        <authorList>
            <person name="Kim I.S."/>
        </authorList>
    </citation>
    <scope>NUCLEOTIDE SEQUENCE [LARGE SCALE GENOMIC DNA]</scope>
    <source>
        <strain evidence="3 4">YC2-7</strain>
    </source>
</reference>
<feature type="signal peptide" evidence="2">
    <location>
        <begin position="1"/>
        <end position="31"/>
    </location>
</feature>
<evidence type="ECO:0000256" key="1">
    <source>
        <dbReference type="ARBA" id="ARBA00022729"/>
    </source>
</evidence>
<accession>A0A848KBX3</accession>
<dbReference type="SUPFAM" id="SSF56959">
    <property type="entry name" value="Leukocidin-like"/>
    <property type="match status" value="1"/>
</dbReference>
<feature type="chain" id="PRO_5032403038" evidence="2">
    <location>
        <begin position="32"/>
        <end position="202"/>
    </location>
</feature>
<dbReference type="InterPro" id="IPR036435">
    <property type="entry name" value="Leukocidin/porin_MspA_sf"/>
</dbReference>
<evidence type="ECO:0000313" key="3">
    <source>
        <dbReference type="EMBL" id="NMN95819.1"/>
    </source>
</evidence>
<dbReference type="AlphaFoldDB" id="A0A848KBX3"/>
<organism evidence="3 4">
    <name type="scientific">Antrihabitans stalactiti</name>
    <dbReference type="NCBI Taxonomy" id="2584121"/>
    <lineage>
        <taxon>Bacteria</taxon>
        <taxon>Bacillati</taxon>
        <taxon>Actinomycetota</taxon>
        <taxon>Actinomycetes</taxon>
        <taxon>Mycobacteriales</taxon>
        <taxon>Nocardiaceae</taxon>
        <taxon>Antrihabitans</taxon>
    </lineage>
</organism>